<organism evidence="25">
    <name type="scientific">Lake Sarah-associated circular virus-41</name>
    <dbReference type="NCBI Taxonomy" id="1685770"/>
    <lineage>
        <taxon>Viruses</taxon>
        <taxon>Monodnaviria</taxon>
        <taxon>Shotokuvirae</taxon>
        <taxon>Cressdnaviricota</taxon>
        <taxon>Arfiviricetes</taxon>
        <taxon>Saturnivirales</taxon>
        <taxon>Kanorauviridae</taxon>
        <taxon>Ninurtavirus</taxon>
        <taxon>Ninurtavirus culiziae</taxon>
    </lineage>
</organism>
<dbReference type="GO" id="GO:0046872">
    <property type="term" value="F:metal ion binding"/>
    <property type="evidence" value="ECO:0007669"/>
    <property type="project" value="UniProtKB-KW"/>
</dbReference>
<evidence type="ECO:0000256" key="8">
    <source>
        <dbReference type="ARBA" id="ARBA00022695"/>
    </source>
</evidence>
<dbReference type="GO" id="GO:0016787">
    <property type="term" value="F:hydrolase activity"/>
    <property type="evidence" value="ECO:0007669"/>
    <property type="project" value="UniProtKB-KW"/>
</dbReference>
<evidence type="ECO:0000256" key="4">
    <source>
        <dbReference type="ARBA" id="ARBA00008545"/>
    </source>
</evidence>
<dbReference type="GO" id="GO:0006260">
    <property type="term" value="P:DNA replication"/>
    <property type="evidence" value="ECO:0007669"/>
    <property type="project" value="UniProtKB-KW"/>
</dbReference>
<dbReference type="GO" id="GO:0003677">
    <property type="term" value="F:DNA binding"/>
    <property type="evidence" value="ECO:0007669"/>
    <property type="project" value="UniProtKB-KW"/>
</dbReference>
<comment type="cofactor">
    <cofactor evidence="2">
        <name>Mg(2+)</name>
        <dbReference type="ChEBI" id="CHEBI:18420"/>
    </cofactor>
</comment>
<accession>A0A126GA81</accession>
<dbReference type="Proteomes" id="UP000204368">
    <property type="component" value="Segment"/>
</dbReference>
<evidence type="ECO:0000256" key="19">
    <source>
        <dbReference type="ARBA" id="ARBA00023268"/>
    </source>
</evidence>
<keyword evidence="6" id="KW-1048">Host nucleus</keyword>
<evidence type="ECO:0000313" key="26">
    <source>
        <dbReference type="Proteomes" id="UP000204368"/>
    </source>
</evidence>
<protein>
    <recommendedName>
        <fullName evidence="5">Replication-associated protein</fullName>
    </recommendedName>
    <alternativeName>
        <fullName evidence="20">ATP-dependent helicase Rep</fullName>
    </alternativeName>
    <alternativeName>
        <fullName evidence="21">RepP</fullName>
    </alternativeName>
</protein>
<dbReference type="InterPro" id="IPR027417">
    <property type="entry name" value="P-loop_NTPase"/>
</dbReference>
<evidence type="ECO:0000256" key="2">
    <source>
        <dbReference type="ARBA" id="ARBA00001946"/>
    </source>
</evidence>
<evidence type="ECO:0000259" key="23">
    <source>
        <dbReference type="PROSITE" id="PS52020"/>
    </source>
</evidence>
<keyword evidence="15" id="KW-0347">Helicase</keyword>
<keyword evidence="19" id="KW-0511">Multifunctional enzyme</keyword>
<dbReference type="InterPro" id="IPR049912">
    <property type="entry name" value="CRESS_DNA_REP"/>
</dbReference>
<dbReference type="GO" id="GO:0004519">
    <property type="term" value="F:endonuclease activity"/>
    <property type="evidence" value="ECO:0007669"/>
    <property type="project" value="UniProtKB-KW"/>
</dbReference>
<evidence type="ECO:0000313" key="24">
    <source>
        <dbReference type="EMBL" id="ALE29781.1"/>
    </source>
</evidence>
<evidence type="ECO:0000256" key="22">
    <source>
        <dbReference type="ARBA" id="ARBA00049360"/>
    </source>
</evidence>
<evidence type="ECO:0000256" key="21">
    <source>
        <dbReference type="ARBA" id="ARBA00032243"/>
    </source>
</evidence>
<keyword evidence="12" id="KW-0547">Nucleotide-binding</keyword>
<evidence type="ECO:0000256" key="18">
    <source>
        <dbReference type="ARBA" id="ARBA00023125"/>
    </source>
</evidence>
<evidence type="ECO:0000256" key="11">
    <source>
        <dbReference type="ARBA" id="ARBA00022723"/>
    </source>
</evidence>
<dbReference type="SUPFAM" id="SSF52540">
    <property type="entry name" value="P-loop containing nucleoside triphosphate hydrolases"/>
    <property type="match status" value="1"/>
</dbReference>
<feature type="domain" description="CRESS-DNA virus Rep endonuclease" evidence="23">
    <location>
        <begin position="8"/>
        <end position="108"/>
    </location>
</feature>
<reference evidence="25 26" key="1">
    <citation type="journal article" date="2016" name="Infect. Genet. Evol.">
        <title>Diverse circular replication-associated protein encoding viruses circulating in invertebrates within a lake ecosystem.</title>
        <authorList>
            <person name="Dayaram A."/>
            <person name="Galatowitsch M.L."/>
            <person name="Arguello-Astorga G.R."/>
            <person name="van Bysterveldt K."/>
            <person name="Kraberger S."/>
            <person name="Stainton D."/>
            <person name="Harding J.S."/>
            <person name="Roumagnac P."/>
            <person name="Martin D.P."/>
            <person name="Lefeuvre P."/>
            <person name="Varsani A."/>
        </authorList>
    </citation>
    <scope>NUCLEOTIDE SEQUENCE</scope>
    <source>
        <strain evidence="24">LSaCV-41-LSCO-2013</strain>
        <strain evidence="25">LSaCV-41-LSSO-2013</strain>
    </source>
</reference>
<dbReference type="GO" id="GO:0003724">
    <property type="term" value="F:RNA helicase activity"/>
    <property type="evidence" value="ECO:0007669"/>
    <property type="project" value="InterPro"/>
</dbReference>
<keyword evidence="7" id="KW-0808">Transferase</keyword>
<evidence type="ECO:0000256" key="16">
    <source>
        <dbReference type="ARBA" id="ARBA00022840"/>
    </source>
</evidence>
<name>A0A126GA81_9VIRU</name>
<dbReference type="InterPro" id="IPR000605">
    <property type="entry name" value="Helicase_SF3_ssDNA/RNA_vir"/>
</dbReference>
<dbReference type="GO" id="GO:0000166">
    <property type="term" value="F:nucleotide binding"/>
    <property type="evidence" value="ECO:0007669"/>
    <property type="project" value="UniProtKB-KW"/>
</dbReference>
<dbReference type="GeneID" id="26974242"/>
<evidence type="ECO:0000256" key="3">
    <source>
        <dbReference type="ARBA" id="ARBA00004147"/>
    </source>
</evidence>
<evidence type="ECO:0000256" key="5">
    <source>
        <dbReference type="ARBA" id="ARBA00014531"/>
    </source>
</evidence>
<evidence type="ECO:0000256" key="1">
    <source>
        <dbReference type="ARBA" id="ARBA00001936"/>
    </source>
</evidence>
<dbReference type="Pfam" id="PF00910">
    <property type="entry name" value="RNA_helicase"/>
    <property type="match status" value="1"/>
</dbReference>
<keyword evidence="11" id="KW-0479">Metal-binding</keyword>
<dbReference type="OrthoDB" id="9195at10239"/>
<dbReference type="EMBL" id="KP153495">
    <property type="protein sequence ID" value="ALE29784.1"/>
    <property type="molecule type" value="Genomic_DNA"/>
</dbReference>
<evidence type="ECO:0000256" key="10">
    <source>
        <dbReference type="ARBA" id="ARBA00022722"/>
    </source>
</evidence>
<proteinExistence type="inferred from homology"/>
<evidence type="ECO:0000256" key="20">
    <source>
        <dbReference type="ARBA" id="ARBA00030754"/>
    </source>
</evidence>
<evidence type="ECO:0000313" key="25">
    <source>
        <dbReference type="EMBL" id="ALE29784.1"/>
    </source>
</evidence>
<dbReference type="EMBL" id="KP153494">
    <property type="protein sequence ID" value="ALE29781.1"/>
    <property type="molecule type" value="Genomic_DNA"/>
</dbReference>
<keyword evidence="10" id="KW-0540">Nuclease</keyword>
<comment type="similarity">
    <text evidence="4">Belongs to the nanoviruses/circoviruses replication-associated protein family.</text>
</comment>
<keyword evidence="17" id="KW-0190">Covalent protein-DNA linkage</keyword>
<keyword evidence="26" id="KW-1185">Reference proteome</keyword>
<dbReference type="Gene3D" id="3.40.1310.20">
    <property type="match status" value="1"/>
</dbReference>
<evidence type="ECO:0000256" key="9">
    <source>
        <dbReference type="ARBA" id="ARBA00022705"/>
    </source>
</evidence>
<dbReference type="GO" id="GO:0003723">
    <property type="term" value="F:RNA binding"/>
    <property type="evidence" value="ECO:0007669"/>
    <property type="project" value="InterPro"/>
</dbReference>
<dbReference type="GO" id="GO:0042025">
    <property type="term" value="C:host cell nucleus"/>
    <property type="evidence" value="ECO:0007669"/>
    <property type="project" value="UniProtKB-SubCell"/>
</dbReference>
<evidence type="ECO:0000256" key="17">
    <source>
        <dbReference type="ARBA" id="ARBA00023124"/>
    </source>
</evidence>
<keyword evidence="18" id="KW-0238">DNA-binding</keyword>
<dbReference type="RefSeq" id="YP_009237565.1">
    <property type="nucleotide sequence ID" value="NC_029616.1"/>
</dbReference>
<keyword evidence="9" id="KW-0235">DNA replication</keyword>
<evidence type="ECO:0000256" key="15">
    <source>
        <dbReference type="ARBA" id="ARBA00022806"/>
    </source>
</evidence>
<keyword evidence="13" id="KW-0255">Endonuclease</keyword>
<evidence type="ECO:0000256" key="14">
    <source>
        <dbReference type="ARBA" id="ARBA00022801"/>
    </source>
</evidence>
<sequence>MANGKSTRRQGIFWLCTIPSPNEVCAQLELGTLPVGLVWCKGQKERGSGTGYEHYQLVAAFAKKVSLPGVVGMFGRGTHGELSRSEAANEYVGKEETRIGTTFELGAKPIRRNSKTDWESVWTAAKSGDLSAVPANVRVVNYHALRAIRSDHAVPVGVERTVHVFWGSTGTGKSRRAWEEAGIDAYTKCPRSKFWDGYQDQQHVVVDEFRGGIDVAHLLRWFDRYPVRVEIKGSSRPLVANTIWITSNKDPVEWYPELDLATLEALLRRLTIVHFP</sequence>
<evidence type="ECO:0000256" key="6">
    <source>
        <dbReference type="ARBA" id="ARBA00022562"/>
    </source>
</evidence>
<dbReference type="KEGG" id="vg:26974242"/>
<evidence type="ECO:0000256" key="7">
    <source>
        <dbReference type="ARBA" id="ARBA00022679"/>
    </source>
</evidence>
<evidence type="ECO:0000256" key="12">
    <source>
        <dbReference type="ARBA" id="ARBA00022741"/>
    </source>
</evidence>
<comment type="catalytic activity">
    <reaction evidence="22">
        <text>ATP + H2O = ADP + phosphate + H(+)</text>
        <dbReference type="Rhea" id="RHEA:13065"/>
        <dbReference type="ChEBI" id="CHEBI:15377"/>
        <dbReference type="ChEBI" id="CHEBI:15378"/>
        <dbReference type="ChEBI" id="CHEBI:30616"/>
        <dbReference type="ChEBI" id="CHEBI:43474"/>
        <dbReference type="ChEBI" id="CHEBI:456216"/>
    </reaction>
</comment>
<evidence type="ECO:0000256" key="13">
    <source>
        <dbReference type="ARBA" id="ARBA00022759"/>
    </source>
</evidence>
<comment type="subcellular location">
    <subcellularLocation>
        <location evidence="3">Host nucleus</location>
    </subcellularLocation>
</comment>
<keyword evidence="14" id="KW-0378">Hydrolase</keyword>
<keyword evidence="8" id="KW-0548">Nucleotidyltransferase</keyword>
<dbReference type="PROSITE" id="PS52020">
    <property type="entry name" value="CRESS_DNA_REP"/>
    <property type="match status" value="1"/>
</dbReference>
<comment type="cofactor">
    <cofactor evidence="1">
        <name>Mn(2+)</name>
        <dbReference type="ChEBI" id="CHEBI:29035"/>
    </cofactor>
</comment>
<dbReference type="GO" id="GO:0016779">
    <property type="term" value="F:nucleotidyltransferase activity"/>
    <property type="evidence" value="ECO:0007669"/>
    <property type="project" value="UniProtKB-KW"/>
</dbReference>
<keyword evidence="16" id="KW-0067">ATP-binding</keyword>